<dbReference type="GO" id="GO:0005737">
    <property type="term" value="C:cytoplasm"/>
    <property type="evidence" value="ECO:0007669"/>
    <property type="project" value="UniProtKB-SubCell"/>
</dbReference>
<keyword evidence="2" id="KW-0963">Cytoplasm</keyword>
<dbReference type="GO" id="GO:0004109">
    <property type="term" value="F:coproporphyrinogen oxidase activity"/>
    <property type="evidence" value="ECO:0007669"/>
    <property type="project" value="InterPro"/>
</dbReference>
<dbReference type="SFLD" id="SFLDG01065">
    <property type="entry name" value="anaerobic_coproporphyrinogen-I"/>
    <property type="match status" value="1"/>
</dbReference>
<sequence>MIVEHGLYLHLPYCRSLCPYCAFAKAPLHRAEPERLLRALRAEWEMAREDDGRWGRPRTIFFGGGTPTALAPESLGELLAWIGDAFDLSRVREWTAEANPEGLTDEKLAVLRRGGVDRLSLGIQSLEPGVLRALGRIHSAAAALDAIARARRAAFTNISIDLMVAVPGETPEGVRRAVETVVELGVPHVSVYSLQVEEGTPLSAKVARGAVEAPGDEVAAARYEEIAAVLGCAGYVHYEVSNWALPGYESRHNTGYWARRPYLGLGPGAHSFDGVERWRNEEGVTRYYERVEEGALPRDDRAALSPRDEVEERIMLGLRRAQGLRRIELTRLAGPVATRWSEWAASAGAVRLDPPGRVRPTDRGLLLAQEISAELLARMSEAPPAPA</sequence>
<dbReference type="InterPro" id="IPR004559">
    <property type="entry name" value="HemW-like"/>
</dbReference>
<keyword evidence="2" id="KW-0949">S-adenosyl-L-methionine</keyword>
<name>A0A538TSZ0_UNCEI</name>
<dbReference type="SMART" id="SM00729">
    <property type="entry name" value="Elp3"/>
    <property type="match status" value="1"/>
</dbReference>
<evidence type="ECO:0000313" key="5">
    <source>
        <dbReference type="Proteomes" id="UP000317691"/>
    </source>
</evidence>
<feature type="domain" description="Radical SAM core" evidence="3">
    <location>
        <begin position="1"/>
        <end position="233"/>
    </location>
</feature>
<dbReference type="SFLD" id="SFLDS00029">
    <property type="entry name" value="Radical_SAM"/>
    <property type="match status" value="1"/>
</dbReference>
<comment type="function">
    <text evidence="2">Probably acts as a heme chaperone, transferring heme to an unknown acceptor. Binds one molecule of heme per monomer, possibly covalently. Binds 1 [4Fe-4S] cluster. The cluster is coordinated with 3 cysteines and an exchangeable S-adenosyl-L-methionine.</text>
</comment>
<dbReference type="InterPro" id="IPR058240">
    <property type="entry name" value="rSAM_sf"/>
</dbReference>
<keyword evidence="2" id="KW-0408">Iron</keyword>
<dbReference type="PANTHER" id="PTHR13932">
    <property type="entry name" value="COPROPORPHYRINIGEN III OXIDASE"/>
    <property type="match status" value="1"/>
</dbReference>
<reference evidence="4 5" key="1">
    <citation type="journal article" date="2019" name="Nat. Microbiol.">
        <title>Mediterranean grassland soil C-N compound turnover is dependent on rainfall and depth, and is mediated by genomically divergent microorganisms.</title>
        <authorList>
            <person name="Diamond S."/>
            <person name="Andeer P.F."/>
            <person name="Li Z."/>
            <person name="Crits-Christoph A."/>
            <person name="Burstein D."/>
            <person name="Anantharaman K."/>
            <person name="Lane K.R."/>
            <person name="Thomas B.C."/>
            <person name="Pan C."/>
            <person name="Northen T.R."/>
            <person name="Banfield J.F."/>
        </authorList>
    </citation>
    <scope>NUCLEOTIDE SEQUENCE [LARGE SCALE GENOMIC DNA]</scope>
    <source>
        <strain evidence="4">WS_9</strain>
    </source>
</reference>
<keyword evidence="2" id="KW-0479">Metal-binding</keyword>
<evidence type="ECO:0000256" key="2">
    <source>
        <dbReference type="RuleBase" id="RU364116"/>
    </source>
</evidence>
<dbReference type="GO" id="GO:0051539">
    <property type="term" value="F:4 iron, 4 sulfur cluster binding"/>
    <property type="evidence" value="ECO:0007669"/>
    <property type="project" value="UniProtKB-UniRule"/>
</dbReference>
<protein>
    <recommendedName>
        <fullName evidence="2">Heme chaperone HemW</fullName>
    </recommendedName>
</protein>
<proteinExistence type="inferred from homology"/>
<dbReference type="PROSITE" id="PS51918">
    <property type="entry name" value="RADICAL_SAM"/>
    <property type="match status" value="1"/>
</dbReference>
<dbReference type="Gene3D" id="3.80.30.20">
    <property type="entry name" value="tm_1862 like domain"/>
    <property type="match status" value="1"/>
</dbReference>
<dbReference type="NCBIfam" id="TIGR00539">
    <property type="entry name" value="hemN_rel"/>
    <property type="match status" value="1"/>
</dbReference>
<dbReference type="InterPro" id="IPR006638">
    <property type="entry name" value="Elp3/MiaA/NifB-like_rSAM"/>
</dbReference>
<organism evidence="4 5">
    <name type="scientific">Eiseniibacteriota bacterium</name>
    <dbReference type="NCBI Taxonomy" id="2212470"/>
    <lineage>
        <taxon>Bacteria</taxon>
        <taxon>Candidatus Eiseniibacteriota</taxon>
    </lineage>
</organism>
<dbReference type="InterPro" id="IPR023404">
    <property type="entry name" value="rSAM_horseshoe"/>
</dbReference>
<dbReference type="InterPro" id="IPR034505">
    <property type="entry name" value="Coproporphyrinogen-III_oxidase"/>
</dbReference>
<dbReference type="AlphaFoldDB" id="A0A538TSZ0"/>
<keyword evidence="2" id="KW-0411">Iron-sulfur</keyword>
<comment type="caution">
    <text evidence="4">The sequence shown here is derived from an EMBL/GenBank/DDBJ whole genome shotgun (WGS) entry which is preliminary data.</text>
</comment>
<accession>A0A538TSZ0</accession>
<dbReference type="GO" id="GO:0006779">
    <property type="term" value="P:porphyrin-containing compound biosynthetic process"/>
    <property type="evidence" value="ECO:0007669"/>
    <property type="project" value="InterPro"/>
</dbReference>
<evidence type="ECO:0000313" key="4">
    <source>
        <dbReference type="EMBL" id="TMQ66705.1"/>
    </source>
</evidence>
<dbReference type="GO" id="GO:0046872">
    <property type="term" value="F:metal ion binding"/>
    <property type="evidence" value="ECO:0007669"/>
    <property type="project" value="UniProtKB-UniRule"/>
</dbReference>
<dbReference type="PANTHER" id="PTHR13932:SF5">
    <property type="entry name" value="RADICAL S-ADENOSYL METHIONINE DOMAIN-CONTAINING PROTEIN 1, MITOCHONDRIAL"/>
    <property type="match status" value="1"/>
</dbReference>
<evidence type="ECO:0000256" key="1">
    <source>
        <dbReference type="ARBA" id="ARBA00006100"/>
    </source>
</evidence>
<comment type="subcellular location">
    <subcellularLocation>
        <location evidence="2">Cytoplasm</location>
    </subcellularLocation>
</comment>
<dbReference type="Proteomes" id="UP000317691">
    <property type="component" value="Unassembled WGS sequence"/>
</dbReference>
<keyword evidence="2" id="KW-0004">4Fe-4S</keyword>
<keyword evidence="2" id="KW-0143">Chaperone</keyword>
<comment type="similarity">
    <text evidence="1">Belongs to the anaerobic coproporphyrinogen-III oxidase family. HemW subfamily.</text>
</comment>
<evidence type="ECO:0000259" key="3">
    <source>
        <dbReference type="PROSITE" id="PS51918"/>
    </source>
</evidence>
<dbReference type="SFLD" id="SFLDF00562">
    <property type="entry name" value="HemN-like__clustered_with_heat"/>
    <property type="match status" value="1"/>
</dbReference>
<dbReference type="Pfam" id="PF04055">
    <property type="entry name" value="Radical_SAM"/>
    <property type="match status" value="1"/>
</dbReference>
<dbReference type="EMBL" id="VBOZ01000008">
    <property type="protein sequence ID" value="TMQ66705.1"/>
    <property type="molecule type" value="Genomic_DNA"/>
</dbReference>
<gene>
    <name evidence="4" type="primary">hemW</name>
    <name evidence="4" type="ORF">E6K79_02000</name>
</gene>
<keyword evidence="2" id="KW-0349">Heme</keyword>
<dbReference type="SUPFAM" id="SSF102114">
    <property type="entry name" value="Radical SAM enzymes"/>
    <property type="match status" value="1"/>
</dbReference>
<dbReference type="InterPro" id="IPR007197">
    <property type="entry name" value="rSAM"/>
</dbReference>